<name>M2SHD2_COCH5</name>
<proteinExistence type="predicted"/>
<organism evidence="2 3">
    <name type="scientific">Cochliobolus heterostrophus (strain C5 / ATCC 48332 / race O)</name>
    <name type="common">Southern corn leaf blight fungus</name>
    <name type="synonym">Bipolaris maydis</name>
    <dbReference type="NCBI Taxonomy" id="701091"/>
    <lineage>
        <taxon>Eukaryota</taxon>
        <taxon>Fungi</taxon>
        <taxon>Dikarya</taxon>
        <taxon>Ascomycota</taxon>
        <taxon>Pezizomycotina</taxon>
        <taxon>Dothideomycetes</taxon>
        <taxon>Pleosporomycetidae</taxon>
        <taxon>Pleosporales</taxon>
        <taxon>Pleosporineae</taxon>
        <taxon>Pleosporaceae</taxon>
        <taxon>Bipolaris</taxon>
    </lineage>
</organism>
<protein>
    <submittedName>
        <fullName evidence="2">Uncharacterized protein</fullName>
    </submittedName>
</protein>
<dbReference type="OrthoDB" id="10382524at2759"/>
<dbReference type="Proteomes" id="UP000016936">
    <property type="component" value="Unassembled WGS sequence"/>
</dbReference>
<dbReference type="HOGENOM" id="CLU_1539874_0_0_1"/>
<evidence type="ECO:0000313" key="2">
    <source>
        <dbReference type="EMBL" id="EMD84795.1"/>
    </source>
</evidence>
<sequence length="176" mass="19271">KRMQDYHHRYPILENGTRPTFVQRGWSSMRSDFQSLTDTSELTSVQRPAFDSLATCNNLTVPTPRATVGANIGVPVLNTVAEPMSTSATMLAAAKTMEMKRGPDDTLMSRPSSLHLAVLDVGWRDMHIRGGEEATKSNEPSVPTVSDVNKRPGGYTGAWPQNTSGTCFRCANRARS</sequence>
<evidence type="ECO:0000313" key="3">
    <source>
        <dbReference type="Proteomes" id="UP000016936"/>
    </source>
</evidence>
<feature type="non-terminal residue" evidence="2">
    <location>
        <position position="1"/>
    </location>
</feature>
<feature type="compositionally biased region" description="Polar residues" evidence="1">
    <location>
        <begin position="137"/>
        <end position="147"/>
    </location>
</feature>
<gene>
    <name evidence="2" type="ORF">COCHEDRAFT_1121361</name>
</gene>
<dbReference type="AlphaFoldDB" id="M2SHD2"/>
<evidence type="ECO:0000256" key="1">
    <source>
        <dbReference type="SAM" id="MobiDB-lite"/>
    </source>
</evidence>
<accession>M2SHD2</accession>
<feature type="region of interest" description="Disordered" evidence="1">
    <location>
        <begin position="131"/>
        <end position="158"/>
    </location>
</feature>
<reference evidence="3" key="2">
    <citation type="journal article" date="2013" name="PLoS Genet.">
        <title>Comparative genome structure, secondary metabolite, and effector coding capacity across Cochliobolus pathogens.</title>
        <authorList>
            <person name="Condon B.J."/>
            <person name="Leng Y."/>
            <person name="Wu D."/>
            <person name="Bushley K.E."/>
            <person name="Ohm R.A."/>
            <person name="Otillar R."/>
            <person name="Martin J."/>
            <person name="Schackwitz W."/>
            <person name="Grimwood J."/>
            <person name="MohdZainudin N."/>
            <person name="Xue C."/>
            <person name="Wang R."/>
            <person name="Manning V.A."/>
            <person name="Dhillon B."/>
            <person name="Tu Z.J."/>
            <person name="Steffenson B.J."/>
            <person name="Salamov A."/>
            <person name="Sun H."/>
            <person name="Lowry S."/>
            <person name="LaButti K."/>
            <person name="Han J."/>
            <person name="Copeland A."/>
            <person name="Lindquist E."/>
            <person name="Barry K."/>
            <person name="Schmutz J."/>
            <person name="Baker S.E."/>
            <person name="Ciuffetti L.M."/>
            <person name="Grigoriev I.V."/>
            <person name="Zhong S."/>
            <person name="Turgeon B.G."/>
        </authorList>
    </citation>
    <scope>NUCLEOTIDE SEQUENCE [LARGE SCALE GENOMIC DNA]</scope>
    <source>
        <strain evidence="3">C5 / ATCC 48332 / race O</strain>
    </source>
</reference>
<reference evidence="2 3" key="1">
    <citation type="journal article" date="2012" name="PLoS Pathog.">
        <title>Diverse lifestyles and strategies of plant pathogenesis encoded in the genomes of eighteen Dothideomycetes fungi.</title>
        <authorList>
            <person name="Ohm R.A."/>
            <person name="Feau N."/>
            <person name="Henrissat B."/>
            <person name="Schoch C.L."/>
            <person name="Horwitz B.A."/>
            <person name="Barry K.W."/>
            <person name="Condon B.J."/>
            <person name="Copeland A.C."/>
            <person name="Dhillon B."/>
            <person name="Glaser F."/>
            <person name="Hesse C.N."/>
            <person name="Kosti I."/>
            <person name="LaButti K."/>
            <person name="Lindquist E.A."/>
            <person name="Lucas S."/>
            <person name="Salamov A.A."/>
            <person name="Bradshaw R.E."/>
            <person name="Ciuffetti L."/>
            <person name="Hamelin R.C."/>
            <person name="Kema G.H.J."/>
            <person name="Lawrence C."/>
            <person name="Scott J.A."/>
            <person name="Spatafora J.W."/>
            <person name="Turgeon B.G."/>
            <person name="de Wit P.J.G.M."/>
            <person name="Zhong S."/>
            <person name="Goodwin S.B."/>
            <person name="Grigoriev I.V."/>
        </authorList>
    </citation>
    <scope>NUCLEOTIDE SEQUENCE [LARGE SCALE GENOMIC DNA]</scope>
    <source>
        <strain evidence="3">C5 / ATCC 48332 / race O</strain>
    </source>
</reference>
<dbReference type="EMBL" id="KB445617">
    <property type="protein sequence ID" value="EMD84795.1"/>
    <property type="molecule type" value="Genomic_DNA"/>
</dbReference>
<keyword evidence="3" id="KW-1185">Reference proteome</keyword>